<evidence type="ECO:0000313" key="13">
    <source>
        <dbReference type="EMBL" id="ADY55992.1"/>
    </source>
</evidence>
<dbReference type="CDD" id="cd01894">
    <property type="entry name" value="EngA1"/>
    <property type="match status" value="1"/>
</dbReference>
<dbReference type="InterPro" id="IPR031166">
    <property type="entry name" value="G_ENGA"/>
</dbReference>
<dbReference type="eggNOG" id="COG1160">
    <property type="taxonomic scope" value="Bacteria"/>
</dbReference>
<evidence type="ECO:0000256" key="11">
    <source>
        <dbReference type="RuleBase" id="RU004481"/>
    </source>
</evidence>
<dbReference type="HAMAP" id="MF_00195">
    <property type="entry name" value="GTPase_Der"/>
    <property type="match status" value="1"/>
</dbReference>
<dbReference type="KEGG" id="sgy:Sgly_1695"/>
<evidence type="ECO:0000313" key="14">
    <source>
        <dbReference type="Proteomes" id="UP000007488"/>
    </source>
</evidence>
<dbReference type="CDD" id="cd01895">
    <property type="entry name" value="EngA2"/>
    <property type="match status" value="1"/>
</dbReference>
<feature type="binding site" evidence="9">
    <location>
        <begin position="57"/>
        <end position="61"/>
    </location>
    <ligand>
        <name>GTP</name>
        <dbReference type="ChEBI" id="CHEBI:37565"/>
        <label>1</label>
    </ligand>
</feature>
<comment type="similarity">
    <text evidence="1 9 10 11">Belongs to the TRAFAC class TrmE-Era-EngA-EngB-Septin-like GTPase superfamily. EngA (Der) GTPase family.</text>
</comment>
<evidence type="ECO:0000256" key="5">
    <source>
        <dbReference type="ARBA" id="ARBA00022741"/>
    </source>
</evidence>
<dbReference type="InterPro" id="IPR006073">
    <property type="entry name" value="GTP-bd"/>
</dbReference>
<comment type="subunit">
    <text evidence="9">Associates with the 50S ribosomal subunit.</text>
</comment>
<evidence type="ECO:0000256" key="4">
    <source>
        <dbReference type="ARBA" id="ARBA00022737"/>
    </source>
</evidence>
<accession>F0SYV5</accession>
<dbReference type="FunFam" id="3.40.50.300:FF:000040">
    <property type="entry name" value="GTPase Der"/>
    <property type="match status" value="1"/>
</dbReference>
<dbReference type="Gene3D" id="3.30.300.20">
    <property type="match status" value="1"/>
</dbReference>
<keyword evidence="5 9" id="KW-0547">Nucleotide-binding</keyword>
<protein>
    <recommendedName>
        <fullName evidence="2 9">GTPase Der</fullName>
    </recommendedName>
    <alternativeName>
        <fullName evidence="7 9">GTP-binding protein EngA</fullName>
    </alternativeName>
</protein>
<dbReference type="Pfam" id="PF01926">
    <property type="entry name" value="MMR_HSR1"/>
    <property type="match status" value="2"/>
</dbReference>
<reference evidence="13 14" key="1">
    <citation type="journal article" date="2011" name="Stand. Genomic Sci.">
        <title>Complete genome sequence of Syntrophobotulus glycolicus type strain (FlGlyR).</title>
        <authorList>
            <person name="Han C."/>
            <person name="Mwirichia R."/>
            <person name="Chertkov O."/>
            <person name="Held B."/>
            <person name="Lapidus A."/>
            <person name="Nolan M."/>
            <person name="Lucas S."/>
            <person name="Hammon N."/>
            <person name="Deshpande S."/>
            <person name="Cheng J.F."/>
            <person name="Tapia R."/>
            <person name="Goodwin L."/>
            <person name="Pitluck S."/>
            <person name="Huntemann M."/>
            <person name="Liolios K."/>
            <person name="Ivanova N."/>
            <person name="Pagani I."/>
            <person name="Mavromatis K."/>
            <person name="Ovchinikova G."/>
            <person name="Pati A."/>
            <person name="Chen A."/>
            <person name="Palaniappan K."/>
            <person name="Land M."/>
            <person name="Hauser L."/>
            <person name="Brambilla E.M."/>
            <person name="Rohde M."/>
            <person name="Spring S."/>
            <person name="Sikorski J."/>
            <person name="Goker M."/>
            <person name="Woyke T."/>
            <person name="Bristow J."/>
            <person name="Eisen J.A."/>
            <person name="Markowitz V."/>
            <person name="Hugenholtz P."/>
            <person name="Kyrpides N.C."/>
            <person name="Klenk H.P."/>
            <person name="Detter J.C."/>
        </authorList>
    </citation>
    <scope>NUCLEOTIDE SEQUENCE [LARGE SCALE GENOMIC DNA]</scope>
    <source>
        <strain evidence="14">DSM 8271 / FlGlyR</strain>
    </source>
</reference>
<dbReference type="NCBIfam" id="TIGR03594">
    <property type="entry name" value="GTPase_EngA"/>
    <property type="match status" value="1"/>
</dbReference>
<organism evidence="13 14">
    <name type="scientific">Syntrophobotulus glycolicus (strain DSM 8271 / FlGlyR)</name>
    <dbReference type="NCBI Taxonomy" id="645991"/>
    <lineage>
        <taxon>Bacteria</taxon>
        <taxon>Bacillati</taxon>
        <taxon>Bacillota</taxon>
        <taxon>Clostridia</taxon>
        <taxon>Eubacteriales</taxon>
        <taxon>Desulfitobacteriaceae</taxon>
        <taxon>Syntrophobotulus</taxon>
    </lineage>
</organism>
<dbReference type="HOGENOM" id="CLU_016077_6_2_9"/>
<dbReference type="InterPro" id="IPR005225">
    <property type="entry name" value="Small_GTP-bd"/>
</dbReference>
<feature type="binding site" evidence="9">
    <location>
        <begin position="232"/>
        <end position="236"/>
    </location>
    <ligand>
        <name>GTP</name>
        <dbReference type="ChEBI" id="CHEBI:37565"/>
        <label>2</label>
    </ligand>
</feature>
<evidence type="ECO:0000256" key="6">
    <source>
        <dbReference type="ARBA" id="ARBA00023134"/>
    </source>
</evidence>
<dbReference type="Proteomes" id="UP000007488">
    <property type="component" value="Chromosome"/>
</dbReference>
<dbReference type="GO" id="GO:0042254">
    <property type="term" value="P:ribosome biogenesis"/>
    <property type="evidence" value="ECO:0007669"/>
    <property type="project" value="UniProtKB-KW"/>
</dbReference>
<dbReference type="InterPro" id="IPR027417">
    <property type="entry name" value="P-loop_NTPase"/>
</dbReference>
<dbReference type="STRING" id="645991.Sgly_1695"/>
<dbReference type="RefSeq" id="WP_013624860.1">
    <property type="nucleotide sequence ID" value="NC_015172.1"/>
</dbReference>
<evidence type="ECO:0000256" key="10">
    <source>
        <dbReference type="PROSITE-ProRule" id="PRU01049"/>
    </source>
</evidence>
<dbReference type="EMBL" id="CP002547">
    <property type="protein sequence ID" value="ADY55992.1"/>
    <property type="molecule type" value="Genomic_DNA"/>
</dbReference>
<dbReference type="PANTHER" id="PTHR43834">
    <property type="entry name" value="GTPASE DER"/>
    <property type="match status" value="1"/>
</dbReference>
<evidence type="ECO:0000256" key="1">
    <source>
        <dbReference type="ARBA" id="ARBA00008279"/>
    </source>
</evidence>
<keyword evidence="6 9" id="KW-0342">GTP-binding</keyword>
<dbReference type="NCBIfam" id="TIGR00231">
    <property type="entry name" value="small_GTP"/>
    <property type="match status" value="2"/>
</dbReference>
<dbReference type="OrthoDB" id="9805918at2"/>
<dbReference type="GO" id="GO:0043022">
    <property type="term" value="F:ribosome binding"/>
    <property type="evidence" value="ECO:0007669"/>
    <property type="project" value="TreeGrafter"/>
</dbReference>
<feature type="domain" description="EngA-type G" evidence="12">
    <location>
        <begin position="4"/>
        <end position="170"/>
    </location>
</feature>
<evidence type="ECO:0000259" key="12">
    <source>
        <dbReference type="PROSITE" id="PS51712"/>
    </source>
</evidence>
<dbReference type="InterPro" id="IPR016484">
    <property type="entry name" value="GTPase_Der"/>
</dbReference>
<dbReference type="FunFam" id="3.30.300.20:FF:000004">
    <property type="entry name" value="GTPase Der"/>
    <property type="match status" value="1"/>
</dbReference>
<keyword evidence="3 9" id="KW-0690">Ribosome biogenesis</keyword>
<dbReference type="InterPro" id="IPR015946">
    <property type="entry name" value="KH_dom-like_a/b"/>
</dbReference>
<dbReference type="FunFam" id="3.40.50.300:FF:000057">
    <property type="entry name" value="GTPase Der"/>
    <property type="match status" value="1"/>
</dbReference>
<keyword evidence="4 11" id="KW-0677">Repeat</keyword>
<dbReference type="Pfam" id="PF14714">
    <property type="entry name" value="KH_dom-like"/>
    <property type="match status" value="1"/>
</dbReference>
<dbReference type="AlphaFoldDB" id="F0SYV5"/>
<evidence type="ECO:0000256" key="7">
    <source>
        <dbReference type="ARBA" id="ARBA00032345"/>
    </source>
</evidence>
<feature type="binding site" evidence="9">
    <location>
        <begin position="10"/>
        <end position="17"/>
    </location>
    <ligand>
        <name>GTP</name>
        <dbReference type="ChEBI" id="CHEBI:37565"/>
        <label>1</label>
    </ligand>
</feature>
<evidence type="ECO:0000256" key="2">
    <source>
        <dbReference type="ARBA" id="ARBA00020953"/>
    </source>
</evidence>
<reference evidence="14" key="2">
    <citation type="submission" date="2011-02" db="EMBL/GenBank/DDBJ databases">
        <title>The complete genome of Syntrophobotulus glycolicus DSM 8271.</title>
        <authorList>
            <person name="Lucas S."/>
            <person name="Copeland A."/>
            <person name="Lapidus A."/>
            <person name="Bruce D."/>
            <person name="Goodwin L."/>
            <person name="Pitluck S."/>
            <person name="Kyrpides N."/>
            <person name="Mavromatis K."/>
            <person name="Pagani I."/>
            <person name="Ivanova N."/>
            <person name="Mikhailova N."/>
            <person name="Chertkov O."/>
            <person name="Held B."/>
            <person name="Detter J.C."/>
            <person name="Tapia R."/>
            <person name="Han C."/>
            <person name="Land M."/>
            <person name="Hauser L."/>
            <person name="Markowitz V."/>
            <person name="Cheng J.-F."/>
            <person name="Hugenholtz P."/>
            <person name="Woyke T."/>
            <person name="Wu D."/>
            <person name="Spring S."/>
            <person name="Schroeder M."/>
            <person name="Brambilla E."/>
            <person name="Klenk H.-P."/>
            <person name="Eisen J.A."/>
        </authorList>
    </citation>
    <scope>NUCLEOTIDE SEQUENCE [LARGE SCALE GENOMIC DNA]</scope>
    <source>
        <strain evidence="14">DSM 8271 / FlGlyR</strain>
    </source>
</reference>
<dbReference type="PIRSF" id="PIRSF006485">
    <property type="entry name" value="GTP-binding_EngA"/>
    <property type="match status" value="1"/>
</dbReference>
<evidence type="ECO:0000256" key="9">
    <source>
        <dbReference type="HAMAP-Rule" id="MF_00195"/>
    </source>
</evidence>
<gene>
    <name evidence="9" type="primary">der</name>
    <name evidence="13" type="ordered locus">Sgly_1695</name>
</gene>
<sequence>MSRPVVAIVGRPNVGKSTLFNRVVGRMIAIVENTPGVTRDRLYFEAQWLNRNFTLIDTGGIEFKDQSTPLSSLMKQQAEIAVEEADVVVFVLDGKTKATVEDEMVAKFLRSSGKPVVLVVNKVENFKNYEVESYEYLELGFGEPIPVSAAHGMNIGDMLDKVVENLPEDDSEDVSPDVIKIAVIGRPNVGKSSLVNKMVGEERVIVSDIAGTTRDAIDTPFRFEDRDYVLIDTAGIRRRKKIAELTENYSVIRSFRAIDRADVVLMMLDAVEGVTDQDKRIAGYAHEAGKAIILVINKWDLIEKDDKTINRFERDIREELAFMAYAPTQFISAKTGQRVHKIIELVDFVAEQNCHRILTSTLNNELREWLYLNPPPSDKGKRLKILYATQREVKPPTFIFFVNDPELMHFSYQRYLENQLRKTFGFEGSPIKMIVRRNKEEKE</sequence>
<dbReference type="PROSITE" id="PS51712">
    <property type="entry name" value="G_ENGA"/>
    <property type="match status" value="2"/>
</dbReference>
<dbReference type="GO" id="GO:0005525">
    <property type="term" value="F:GTP binding"/>
    <property type="evidence" value="ECO:0007669"/>
    <property type="project" value="UniProtKB-UniRule"/>
</dbReference>
<dbReference type="PANTHER" id="PTHR43834:SF6">
    <property type="entry name" value="GTPASE DER"/>
    <property type="match status" value="1"/>
</dbReference>
<dbReference type="PRINTS" id="PR00326">
    <property type="entry name" value="GTP1OBG"/>
</dbReference>
<keyword evidence="14" id="KW-1185">Reference proteome</keyword>
<feature type="binding site" evidence="9">
    <location>
        <begin position="297"/>
        <end position="300"/>
    </location>
    <ligand>
        <name>GTP</name>
        <dbReference type="ChEBI" id="CHEBI:37565"/>
        <label>2</label>
    </ligand>
</feature>
<evidence type="ECO:0000256" key="3">
    <source>
        <dbReference type="ARBA" id="ARBA00022517"/>
    </source>
</evidence>
<proteinExistence type="inferred from homology"/>
<dbReference type="Gene3D" id="3.40.50.300">
    <property type="entry name" value="P-loop containing nucleotide triphosphate hydrolases"/>
    <property type="match status" value="2"/>
</dbReference>
<name>F0SYV5_SYNGF</name>
<dbReference type="SUPFAM" id="SSF52540">
    <property type="entry name" value="P-loop containing nucleoside triphosphate hydrolases"/>
    <property type="match status" value="2"/>
</dbReference>
<feature type="domain" description="EngA-type G" evidence="12">
    <location>
        <begin position="179"/>
        <end position="354"/>
    </location>
</feature>
<dbReference type="InterPro" id="IPR032859">
    <property type="entry name" value="KH_dom-like"/>
</dbReference>
<feature type="binding site" evidence="9">
    <location>
        <begin position="185"/>
        <end position="192"/>
    </location>
    <ligand>
        <name>GTP</name>
        <dbReference type="ChEBI" id="CHEBI:37565"/>
        <label>2</label>
    </ligand>
</feature>
<feature type="binding site" evidence="9">
    <location>
        <begin position="121"/>
        <end position="124"/>
    </location>
    <ligand>
        <name>GTP</name>
        <dbReference type="ChEBI" id="CHEBI:37565"/>
        <label>1</label>
    </ligand>
</feature>
<dbReference type="SMART" id="SM00382">
    <property type="entry name" value="AAA"/>
    <property type="match status" value="2"/>
</dbReference>
<comment type="function">
    <text evidence="8 9 11">GTPase that plays an essential role in the late steps of ribosome biogenesis.</text>
</comment>
<dbReference type="InterPro" id="IPR003593">
    <property type="entry name" value="AAA+_ATPase"/>
</dbReference>
<evidence type="ECO:0000256" key="8">
    <source>
        <dbReference type="ARBA" id="ARBA00053470"/>
    </source>
</evidence>